<name>A0A660CJT9_9PSEU</name>
<keyword evidence="1" id="KW-0732">Signal</keyword>
<gene>
    <name evidence="2" type="ORF">JD82_04594</name>
</gene>
<dbReference type="OrthoDB" id="9932907at2"/>
<feature type="chain" id="PRO_5024930044" description="Alpha amylase inhibitor" evidence="1">
    <location>
        <begin position="26"/>
        <end position="110"/>
    </location>
</feature>
<accession>A0A660CJT9</accession>
<protein>
    <recommendedName>
        <fullName evidence="4">Alpha amylase inhibitor</fullName>
    </recommendedName>
</protein>
<sequence length="110" mass="11140">MLKKTALTVGAAALLAGFTGGTAAAAPEAESSAAGTPSAAGCTARWHGEFTGGLHQRVHLTATGCGVTDGVMARMDLSNGMSTECKPMNADGYVFFDVPSFVDATATHWC</sequence>
<dbReference type="AlphaFoldDB" id="A0A660CJT9"/>
<evidence type="ECO:0008006" key="4">
    <source>
        <dbReference type="Google" id="ProtNLM"/>
    </source>
</evidence>
<dbReference type="Proteomes" id="UP000317303">
    <property type="component" value="Unassembled WGS sequence"/>
</dbReference>
<evidence type="ECO:0000313" key="3">
    <source>
        <dbReference type="Proteomes" id="UP000317303"/>
    </source>
</evidence>
<reference evidence="2 3" key="1">
    <citation type="submission" date="2019-07" db="EMBL/GenBank/DDBJ databases">
        <title>R&amp;d 2014.</title>
        <authorList>
            <person name="Klenk H.-P."/>
        </authorList>
    </citation>
    <scope>NUCLEOTIDE SEQUENCE [LARGE SCALE GENOMIC DNA]</scope>
    <source>
        <strain evidence="2 3">DSM 43194</strain>
    </source>
</reference>
<evidence type="ECO:0000313" key="2">
    <source>
        <dbReference type="EMBL" id="TWH22704.1"/>
    </source>
</evidence>
<feature type="signal peptide" evidence="1">
    <location>
        <begin position="1"/>
        <end position="25"/>
    </location>
</feature>
<proteinExistence type="predicted"/>
<keyword evidence="3" id="KW-1185">Reference proteome</keyword>
<organism evidence="2 3">
    <name type="scientific">Prauserella rugosa</name>
    <dbReference type="NCBI Taxonomy" id="43354"/>
    <lineage>
        <taxon>Bacteria</taxon>
        <taxon>Bacillati</taxon>
        <taxon>Actinomycetota</taxon>
        <taxon>Actinomycetes</taxon>
        <taxon>Pseudonocardiales</taxon>
        <taxon>Pseudonocardiaceae</taxon>
        <taxon>Prauserella</taxon>
    </lineage>
</organism>
<evidence type="ECO:0000256" key="1">
    <source>
        <dbReference type="SAM" id="SignalP"/>
    </source>
</evidence>
<dbReference type="RefSeq" id="WP_030531420.1">
    <property type="nucleotide sequence ID" value="NZ_JOIJ01000004.1"/>
</dbReference>
<comment type="caution">
    <text evidence="2">The sequence shown here is derived from an EMBL/GenBank/DDBJ whole genome shotgun (WGS) entry which is preliminary data.</text>
</comment>
<dbReference type="EMBL" id="VLJV01000001">
    <property type="protein sequence ID" value="TWH22704.1"/>
    <property type="molecule type" value="Genomic_DNA"/>
</dbReference>